<dbReference type="PANTHER" id="PTHR38847">
    <property type="match status" value="1"/>
</dbReference>
<evidence type="ECO:0000313" key="3">
    <source>
        <dbReference type="Proteomes" id="UP001321760"/>
    </source>
</evidence>
<evidence type="ECO:0008006" key="4">
    <source>
        <dbReference type="Google" id="ProtNLM"/>
    </source>
</evidence>
<dbReference type="InterPro" id="IPR025649">
    <property type="entry name" value="DUF4360"/>
</dbReference>
<organism evidence="2 3">
    <name type="scientific">Podospora aff. communis PSN243</name>
    <dbReference type="NCBI Taxonomy" id="3040156"/>
    <lineage>
        <taxon>Eukaryota</taxon>
        <taxon>Fungi</taxon>
        <taxon>Dikarya</taxon>
        <taxon>Ascomycota</taxon>
        <taxon>Pezizomycotina</taxon>
        <taxon>Sordariomycetes</taxon>
        <taxon>Sordariomycetidae</taxon>
        <taxon>Sordariales</taxon>
        <taxon>Podosporaceae</taxon>
        <taxon>Podospora</taxon>
    </lineage>
</organism>
<dbReference type="PANTHER" id="PTHR38847:SF1">
    <property type="entry name" value="PSEUDOURIDINE SYNTHASE RSUA_RLUA-LIKE DOMAIN-CONTAINING PROTEIN"/>
    <property type="match status" value="1"/>
</dbReference>
<keyword evidence="1" id="KW-0732">Signal</keyword>
<dbReference type="Proteomes" id="UP001321760">
    <property type="component" value="Unassembled WGS sequence"/>
</dbReference>
<keyword evidence="3" id="KW-1185">Reference proteome</keyword>
<feature type="chain" id="PRO_5043417951" description="Secreted protein" evidence="1">
    <location>
        <begin position="19"/>
        <end position="216"/>
    </location>
</feature>
<dbReference type="EMBL" id="MU865936">
    <property type="protein sequence ID" value="KAK4449657.1"/>
    <property type="molecule type" value="Genomic_DNA"/>
</dbReference>
<comment type="caution">
    <text evidence="2">The sequence shown here is derived from an EMBL/GenBank/DDBJ whole genome shotgun (WGS) entry which is preliminary data.</text>
</comment>
<gene>
    <name evidence="2" type="ORF">QBC34DRAFT_448719</name>
</gene>
<feature type="signal peptide" evidence="1">
    <location>
        <begin position="1"/>
        <end position="18"/>
    </location>
</feature>
<reference evidence="2" key="1">
    <citation type="journal article" date="2023" name="Mol. Phylogenet. Evol.">
        <title>Genome-scale phylogeny and comparative genomics of the fungal order Sordariales.</title>
        <authorList>
            <person name="Hensen N."/>
            <person name="Bonometti L."/>
            <person name="Westerberg I."/>
            <person name="Brannstrom I.O."/>
            <person name="Guillou S."/>
            <person name="Cros-Aarteil S."/>
            <person name="Calhoun S."/>
            <person name="Haridas S."/>
            <person name="Kuo A."/>
            <person name="Mondo S."/>
            <person name="Pangilinan J."/>
            <person name="Riley R."/>
            <person name="LaButti K."/>
            <person name="Andreopoulos B."/>
            <person name="Lipzen A."/>
            <person name="Chen C."/>
            <person name="Yan M."/>
            <person name="Daum C."/>
            <person name="Ng V."/>
            <person name="Clum A."/>
            <person name="Steindorff A."/>
            <person name="Ohm R.A."/>
            <person name="Martin F."/>
            <person name="Silar P."/>
            <person name="Natvig D.O."/>
            <person name="Lalanne C."/>
            <person name="Gautier V."/>
            <person name="Ament-Velasquez S.L."/>
            <person name="Kruys A."/>
            <person name="Hutchinson M.I."/>
            <person name="Powell A.J."/>
            <person name="Barry K."/>
            <person name="Miller A.N."/>
            <person name="Grigoriev I.V."/>
            <person name="Debuchy R."/>
            <person name="Gladieux P."/>
            <person name="Hiltunen Thoren M."/>
            <person name="Johannesson H."/>
        </authorList>
    </citation>
    <scope>NUCLEOTIDE SEQUENCE</scope>
    <source>
        <strain evidence="2">PSN243</strain>
    </source>
</reference>
<evidence type="ECO:0000256" key="1">
    <source>
        <dbReference type="SAM" id="SignalP"/>
    </source>
</evidence>
<accession>A0AAV9GN82</accession>
<dbReference type="Pfam" id="PF14273">
    <property type="entry name" value="DUF4360"/>
    <property type="match status" value="1"/>
</dbReference>
<sequence length="216" mass="22926">MHLTPILLSLLTATTALTSPPPIRRDTNTTRPAPNEIKIASVVFAGSGCPAGSVSGNLLPDSNRLTLAYTSLTAETGGGVSAREARKNCQHNFKIQHPPGWQFSVSRTGFRGTAGIPRGLSGAARVTFYFSGEMGRIVSEMNIRGPYDGDYLKVHEFSDATTTWSPCGAEALLNVNAEVRFVPVANLTETATLSMTSLEEVELGWKSVTPSAAAAE</sequence>
<protein>
    <recommendedName>
        <fullName evidence="4">Secreted protein</fullName>
    </recommendedName>
</protein>
<evidence type="ECO:0000313" key="2">
    <source>
        <dbReference type="EMBL" id="KAK4449657.1"/>
    </source>
</evidence>
<name>A0AAV9GN82_9PEZI</name>
<dbReference type="AlphaFoldDB" id="A0AAV9GN82"/>
<proteinExistence type="predicted"/>
<reference evidence="2" key="2">
    <citation type="submission" date="2023-05" db="EMBL/GenBank/DDBJ databases">
        <authorList>
            <consortium name="Lawrence Berkeley National Laboratory"/>
            <person name="Steindorff A."/>
            <person name="Hensen N."/>
            <person name="Bonometti L."/>
            <person name="Westerberg I."/>
            <person name="Brannstrom I.O."/>
            <person name="Guillou S."/>
            <person name="Cros-Aarteil S."/>
            <person name="Calhoun S."/>
            <person name="Haridas S."/>
            <person name="Kuo A."/>
            <person name="Mondo S."/>
            <person name="Pangilinan J."/>
            <person name="Riley R."/>
            <person name="Labutti K."/>
            <person name="Andreopoulos B."/>
            <person name="Lipzen A."/>
            <person name="Chen C."/>
            <person name="Yanf M."/>
            <person name="Daum C."/>
            <person name="Ng V."/>
            <person name="Clum A."/>
            <person name="Ohm R."/>
            <person name="Martin F."/>
            <person name="Silar P."/>
            <person name="Natvig D."/>
            <person name="Lalanne C."/>
            <person name="Gautier V."/>
            <person name="Ament-Velasquez S.L."/>
            <person name="Kruys A."/>
            <person name="Hutchinson M.I."/>
            <person name="Powell A.J."/>
            <person name="Barry K."/>
            <person name="Miller A.N."/>
            <person name="Grigoriev I.V."/>
            <person name="Debuchy R."/>
            <person name="Gladieux P."/>
            <person name="Thoren M.H."/>
            <person name="Johannesson H."/>
        </authorList>
    </citation>
    <scope>NUCLEOTIDE SEQUENCE</scope>
    <source>
        <strain evidence="2">PSN243</strain>
    </source>
</reference>